<comment type="caution">
    <text evidence="2">The sequence shown here is derived from an EMBL/GenBank/DDBJ whole genome shotgun (WGS) entry which is preliminary data.</text>
</comment>
<accession>A0A9J6EI24</accession>
<evidence type="ECO:0000313" key="2">
    <source>
        <dbReference type="EMBL" id="KAH8034002.1"/>
    </source>
</evidence>
<evidence type="ECO:0000256" key="1">
    <source>
        <dbReference type="SAM" id="MobiDB-lite"/>
    </source>
</evidence>
<dbReference type="Proteomes" id="UP000821866">
    <property type="component" value="Chromosome 2"/>
</dbReference>
<feature type="region of interest" description="Disordered" evidence="1">
    <location>
        <begin position="275"/>
        <end position="308"/>
    </location>
</feature>
<sequence>MSYPTAPGYEAYAAAVGQSYPLGNQGYHTSGMQQQMPSQAYTSIQNALQAAVLEAQQQQQQQYAMANQNYYQNATAAAYQAAAALQQEQQQKLFEQQLQQQLQLQQQYARQAQMYQNYPTQAYFMPYTSYVSYQQVPGFPASRSYGAAQTGYPPNGTTGFSASWPVASTSTGASMWVVKSFGSTRFGCWAKPTCERHRASTILLTEGQPCTVSAIKRELIFKRTFRVSQVADTQAETATIQDTAFPTSLVRLATVRRATDTHGQVPTQRRPVILKDDKGRSRPVLGPQPPQTWRRGRRERSWLEGPPGQKIIVVPRH</sequence>
<dbReference type="VEuPathDB" id="VectorBase:LOC119162060"/>
<dbReference type="EMBL" id="JABSTU010000004">
    <property type="protein sequence ID" value="KAH8034002.1"/>
    <property type="molecule type" value="Genomic_DNA"/>
</dbReference>
<organism evidence="2 3">
    <name type="scientific">Rhipicephalus microplus</name>
    <name type="common">Cattle tick</name>
    <name type="synonym">Boophilus microplus</name>
    <dbReference type="NCBI Taxonomy" id="6941"/>
    <lineage>
        <taxon>Eukaryota</taxon>
        <taxon>Metazoa</taxon>
        <taxon>Ecdysozoa</taxon>
        <taxon>Arthropoda</taxon>
        <taxon>Chelicerata</taxon>
        <taxon>Arachnida</taxon>
        <taxon>Acari</taxon>
        <taxon>Parasitiformes</taxon>
        <taxon>Ixodida</taxon>
        <taxon>Ixodoidea</taxon>
        <taxon>Ixodidae</taxon>
        <taxon>Rhipicephalinae</taxon>
        <taxon>Rhipicephalus</taxon>
        <taxon>Boophilus</taxon>
    </lineage>
</organism>
<protein>
    <submittedName>
        <fullName evidence="2">Uncharacterized protein</fullName>
    </submittedName>
</protein>
<dbReference type="AlphaFoldDB" id="A0A9J6EI24"/>
<evidence type="ECO:0000313" key="3">
    <source>
        <dbReference type="Proteomes" id="UP000821866"/>
    </source>
</evidence>
<keyword evidence="3" id="KW-1185">Reference proteome</keyword>
<gene>
    <name evidence="2" type="ORF">HPB51_018513</name>
</gene>
<name>A0A9J6EI24_RHIMP</name>
<reference evidence="2" key="1">
    <citation type="journal article" date="2020" name="Cell">
        <title>Large-Scale Comparative Analyses of Tick Genomes Elucidate Their Genetic Diversity and Vector Capacities.</title>
        <authorList>
            <consortium name="Tick Genome and Microbiome Consortium (TIGMIC)"/>
            <person name="Jia N."/>
            <person name="Wang J."/>
            <person name="Shi W."/>
            <person name="Du L."/>
            <person name="Sun Y."/>
            <person name="Zhan W."/>
            <person name="Jiang J.F."/>
            <person name="Wang Q."/>
            <person name="Zhang B."/>
            <person name="Ji P."/>
            <person name="Bell-Sakyi L."/>
            <person name="Cui X.M."/>
            <person name="Yuan T.T."/>
            <person name="Jiang B.G."/>
            <person name="Yang W.F."/>
            <person name="Lam T.T."/>
            <person name="Chang Q.C."/>
            <person name="Ding S.J."/>
            <person name="Wang X.J."/>
            <person name="Zhu J.G."/>
            <person name="Ruan X.D."/>
            <person name="Zhao L."/>
            <person name="Wei J.T."/>
            <person name="Ye R.Z."/>
            <person name="Que T.C."/>
            <person name="Du C.H."/>
            <person name="Zhou Y.H."/>
            <person name="Cheng J.X."/>
            <person name="Dai P.F."/>
            <person name="Guo W.B."/>
            <person name="Han X.H."/>
            <person name="Huang E.J."/>
            <person name="Li L.F."/>
            <person name="Wei W."/>
            <person name="Gao Y.C."/>
            <person name="Liu J.Z."/>
            <person name="Shao H.Z."/>
            <person name="Wang X."/>
            <person name="Wang C.C."/>
            <person name="Yang T.C."/>
            <person name="Huo Q.B."/>
            <person name="Li W."/>
            <person name="Chen H.Y."/>
            <person name="Chen S.E."/>
            <person name="Zhou L.G."/>
            <person name="Ni X.B."/>
            <person name="Tian J.H."/>
            <person name="Sheng Y."/>
            <person name="Liu T."/>
            <person name="Pan Y.S."/>
            <person name="Xia L.Y."/>
            <person name="Li J."/>
            <person name="Zhao F."/>
            <person name="Cao W.C."/>
        </authorList>
    </citation>
    <scope>NUCLEOTIDE SEQUENCE</scope>
    <source>
        <strain evidence="2">Rmic-2018</strain>
    </source>
</reference>
<reference evidence="2" key="2">
    <citation type="submission" date="2021-09" db="EMBL/GenBank/DDBJ databases">
        <authorList>
            <person name="Jia N."/>
            <person name="Wang J."/>
            <person name="Shi W."/>
            <person name="Du L."/>
            <person name="Sun Y."/>
            <person name="Zhan W."/>
            <person name="Jiang J."/>
            <person name="Wang Q."/>
            <person name="Zhang B."/>
            <person name="Ji P."/>
            <person name="Sakyi L.B."/>
            <person name="Cui X."/>
            <person name="Yuan T."/>
            <person name="Jiang B."/>
            <person name="Yang W."/>
            <person name="Lam T.T.-Y."/>
            <person name="Chang Q."/>
            <person name="Ding S."/>
            <person name="Wang X."/>
            <person name="Zhu J."/>
            <person name="Ruan X."/>
            <person name="Zhao L."/>
            <person name="Wei J."/>
            <person name="Que T."/>
            <person name="Du C."/>
            <person name="Cheng J."/>
            <person name="Dai P."/>
            <person name="Han X."/>
            <person name="Huang E."/>
            <person name="Gao Y."/>
            <person name="Liu J."/>
            <person name="Shao H."/>
            <person name="Ye R."/>
            <person name="Li L."/>
            <person name="Wei W."/>
            <person name="Wang X."/>
            <person name="Wang C."/>
            <person name="Huo Q."/>
            <person name="Li W."/>
            <person name="Guo W."/>
            <person name="Chen H."/>
            <person name="Chen S."/>
            <person name="Zhou L."/>
            <person name="Zhou L."/>
            <person name="Ni X."/>
            <person name="Tian J."/>
            <person name="Zhou Y."/>
            <person name="Sheng Y."/>
            <person name="Liu T."/>
            <person name="Pan Y."/>
            <person name="Xia L."/>
            <person name="Li J."/>
            <person name="Zhao F."/>
            <person name="Cao W."/>
        </authorList>
    </citation>
    <scope>NUCLEOTIDE SEQUENCE</scope>
    <source>
        <strain evidence="2">Rmic-2018</strain>
        <tissue evidence="2">Larvae</tissue>
    </source>
</reference>
<proteinExistence type="predicted"/>